<dbReference type="EMBL" id="JAYMYQ010000011">
    <property type="protein sequence ID" value="KAK7306190.1"/>
    <property type="molecule type" value="Genomic_DNA"/>
</dbReference>
<reference evidence="1 2" key="1">
    <citation type="submission" date="2024-01" db="EMBL/GenBank/DDBJ databases">
        <title>The genomes of 5 underutilized Papilionoideae crops provide insights into root nodulation and disease resistanc.</title>
        <authorList>
            <person name="Jiang F."/>
        </authorList>
    </citation>
    <scope>NUCLEOTIDE SEQUENCE [LARGE SCALE GENOMIC DNA]</scope>
    <source>
        <strain evidence="1">LVBAO_FW01</strain>
        <tissue evidence="1">Leaves</tissue>
    </source>
</reference>
<evidence type="ECO:0000313" key="1">
    <source>
        <dbReference type="EMBL" id="KAK7306190.1"/>
    </source>
</evidence>
<keyword evidence="2" id="KW-1185">Reference proteome</keyword>
<dbReference type="Proteomes" id="UP001367508">
    <property type="component" value="Unassembled WGS sequence"/>
</dbReference>
<comment type="caution">
    <text evidence="1">The sequence shown here is derived from an EMBL/GenBank/DDBJ whole genome shotgun (WGS) entry which is preliminary data.</text>
</comment>
<dbReference type="AlphaFoldDB" id="A0AAN9JVG0"/>
<evidence type="ECO:0000313" key="2">
    <source>
        <dbReference type="Proteomes" id="UP001367508"/>
    </source>
</evidence>
<protein>
    <submittedName>
        <fullName evidence="1">Uncharacterized protein</fullName>
    </submittedName>
</protein>
<accession>A0AAN9JVG0</accession>
<name>A0AAN9JVG0_CANGL</name>
<gene>
    <name evidence="1" type="ORF">VNO77_44116</name>
</gene>
<sequence>MVSTVAWFSCLEFGEVIHFFICSGTDWITVLFEFRTYQSEREGRQDDCSFCYRSRITITFSPWLEHHFSFYGFALSGGPLVTDGQKYESGWGWGLVIEISEKGGKENITKTEVRS</sequence>
<organism evidence="1 2">
    <name type="scientific">Canavalia gladiata</name>
    <name type="common">Sword bean</name>
    <name type="synonym">Dolichos gladiatus</name>
    <dbReference type="NCBI Taxonomy" id="3824"/>
    <lineage>
        <taxon>Eukaryota</taxon>
        <taxon>Viridiplantae</taxon>
        <taxon>Streptophyta</taxon>
        <taxon>Embryophyta</taxon>
        <taxon>Tracheophyta</taxon>
        <taxon>Spermatophyta</taxon>
        <taxon>Magnoliopsida</taxon>
        <taxon>eudicotyledons</taxon>
        <taxon>Gunneridae</taxon>
        <taxon>Pentapetalae</taxon>
        <taxon>rosids</taxon>
        <taxon>fabids</taxon>
        <taxon>Fabales</taxon>
        <taxon>Fabaceae</taxon>
        <taxon>Papilionoideae</taxon>
        <taxon>50 kb inversion clade</taxon>
        <taxon>NPAAA clade</taxon>
        <taxon>indigoferoid/millettioid clade</taxon>
        <taxon>Phaseoleae</taxon>
        <taxon>Canavalia</taxon>
    </lineage>
</organism>
<proteinExistence type="predicted"/>